<accession>A0A328FA37</accession>
<dbReference type="EMBL" id="CP036313">
    <property type="protein sequence ID" value="QBH12251.1"/>
    <property type="molecule type" value="Genomic_DNA"/>
</dbReference>
<organism evidence="2 3">
    <name type="scientific">Desulfobacter hydrogenophilus</name>
    <dbReference type="NCBI Taxonomy" id="2291"/>
    <lineage>
        <taxon>Bacteria</taxon>
        <taxon>Pseudomonadati</taxon>
        <taxon>Thermodesulfobacteriota</taxon>
        <taxon>Desulfobacteria</taxon>
        <taxon>Desulfobacterales</taxon>
        <taxon>Desulfobacteraceae</taxon>
        <taxon>Desulfobacter</taxon>
    </lineage>
</organism>
<sequence>MIVFDLECINGHVFEGWFDDRDDLNRQQEQGLLQCPVCDSSSVSPKLSAVAIRKSASPSLGGSGREMASQAHLDAMAELAEKMTAYVENTYENVGSSFAKEALEMHYGAKEYKQIRGTTTKEEEKTLEKEGVPVVKIPILKKDNDDLN</sequence>
<proteinExistence type="predicted"/>
<dbReference type="Proteomes" id="UP000293902">
    <property type="component" value="Chromosome"/>
</dbReference>
<evidence type="ECO:0000313" key="1">
    <source>
        <dbReference type="EMBL" id="QBH12251.1"/>
    </source>
</evidence>
<reference evidence="2 3" key="1">
    <citation type="submission" date="2018-06" db="EMBL/GenBank/DDBJ databases">
        <title>Complete Genome Sequence of Desulfobacter hydrogenophilus (DSM3380).</title>
        <authorList>
            <person name="Marietou A."/>
            <person name="Schreiber L."/>
            <person name="Marshall I."/>
            <person name="Jorgensen B."/>
        </authorList>
    </citation>
    <scope>NUCLEOTIDE SEQUENCE [LARGE SCALE GENOMIC DNA]</scope>
    <source>
        <strain evidence="2 3">DSM 3380</strain>
    </source>
</reference>
<evidence type="ECO:0000313" key="4">
    <source>
        <dbReference type="Proteomes" id="UP000293902"/>
    </source>
</evidence>
<dbReference type="Proteomes" id="UP000248798">
    <property type="component" value="Unassembled WGS sequence"/>
</dbReference>
<reference evidence="1 4" key="2">
    <citation type="submission" date="2019-02" db="EMBL/GenBank/DDBJ databases">
        <title>Complete genome sequence of Desulfobacter hydrogenophilus AcRS1.</title>
        <authorList>
            <person name="Marietou A."/>
            <person name="Lund M.B."/>
            <person name="Marshall I.P.G."/>
            <person name="Schreiber L."/>
            <person name="Jorgensen B."/>
        </authorList>
    </citation>
    <scope>NUCLEOTIDE SEQUENCE [LARGE SCALE GENOMIC DNA]</scope>
    <source>
        <strain evidence="1 4">AcRS1</strain>
    </source>
</reference>
<dbReference type="Pfam" id="PF06676">
    <property type="entry name" value="DUF1178"/>
    <property type="match status" value="1"/>
</dbReference>
<evidence type="ECO:0000313" key="3">
    <source>
        <dbReference type="Proteomes" id="UP000248798"/>
    </source>
</evidence>
<dbReference type="InterPro" id="IPR009562">
    <property type="entry name" value="DUF1178"/>
</dbReference>
<evidence type="ECO:0000313" key="2">
    <source>
        <dbReference type="EMBL" id="RAM01239.1"/>
    </source>
</evidence>
<dbReference type="OrthoDB" id="5295943at2"/>
<dbReference type="AlphaFoldDB" id="A0A328FA37"/>
<gene>
    <name evidence="2" type="ORF">DO021_14995</name>
    <name evidence="1" type="ORF">EYB58_04530</name>
</gene>
<name>A0A328FA37_9BACT</name>
<protein>
    <submittedName>
        <fullName evidence="2">DUF1178 domain-containing protein</fullName>
    </submittedName>
    <submittedName>
        <fullName evidence="1">DUF1178 family protein</fullName>
    </submittedName>
</protein>
<dbReference type="EMBL" id="QLNI01000030">
    <property type="protein sequence ID" value="RAM01239.1"/>
    <property type="molecule type" value="Genomic_DNA"/>
</dbReference>
<dbReference type="PIRSF" id="PIRSF032131">
    <property type="entry name" value="UCP032131"/>
    <property type="match status" value="1"/>
</dbReference>
<dbReference type="RefSeq" id="WP_111958110.1">
    <property type="nucleotide sequence ID" value="NZ_CP036313.1"/>
</dbReference>
<keyword evidence="4" id="KW-1185">Reference proteome</keyword>